<feature type="transmembrane region" description="Helical" evidence="6">
    <location>
        <begin position="161"/>
        <end position="184"/>
    </location>
</feature>
<keyword evidence="4 6" id="KW-0472">Membrane</keyword>
<feature type="compositionally biased region" description="Low complexity" evidence="5">
    <location>
        <begin position="53"/>
        <end position="70"/>
    </location>
</feature>
<dbReference type="InterPro" id="IPR019109">
    <property type="entry name" value="MamF_MmsF"/>
</dbReference>
<proteinExistence type="predicted"/>
<dbReference type="RefSeq" id="WP_152193880.1">
    <property type="nucleotide sequence ID" value="NZ_VUKD01000001.1"/>
</dbReference>
<dbReference type="EMBL" id="WHPC01000091">
    <property type="protein sequence ID" value="MPV38591.1"/>
    <property type="molecule type" value="Genomic_DNA"/>
</dbReference>
<evidence type="ECO:0000313" key="8">
    <source>
        <dbReference type="Proteomes" id="UP000437709"/>
    </source>
</evidence>
<evidence type="ECO:0000313" key="7">
    <source>
        <dbReference type="EMBL" id="MPV38591.1"/>
    </source>
</evidence>
<sequence>MTTNPDEPAPSPGTSPDQAGGAGPATPGPAQPGYTQTGAGTPGSSAHPPPAAPYGSSYGPPPGQAGQNAPWDHDPHGQAGPAPQWGQPGQAGPAPQWGQQCQAGPGPQWGQQGQGGQDAPWGQPPHGGPGAQYGPPPAGGPGYQGGYQYRPPVMNEADQRLWATLAHLSGLIFPLFGPLVIWLVLKERGAFVDDQGKEATNFHITLVILGFVFTVVTVLTLGLGSILYLFYIAAVVFAILAAIAANRGERYRYPLTIRLIR</sequence>
<evidence type="ECO:0000256" key="1">
    <source>
        <dbReference type="ARBA" id="ARBA00004141"/>
    </source>
</evidence>
<reference evidence="7 8" key="1">
    <citation type="submission" date="2019-10" db="EMBL/GenBank/DDBJ databases">
        <title>Georgenia wutianyii sp. nov. and Georgenia yuyongxinii sp. nov. isolated from plateau pika (Ochotona curzoniae) in the Qinghai-Tibet plateau of China.</title>
        <authorList>
            <person name="Tian Z."/>
        </authorList>
    </citation>
    <scope>NUCLEOTIDE SEQUENCE [LARGE SCALE GENOMIC DNA]</scope>
    <source>
        <strain evidence="7 8">JCM 19765</strain>
    </source>
</reference>
<comment type="caution">
    <text evidence="7">The sequence shown here is derived from an EMBL/GenBank/DDBJ whole genome shotgun (WGS) entry which is preliminary data.</text>
</comment>
<evidence type="ECO:0000256" key="2">
    <source>
        <dbReference type="ARBA" id="ARBA00022692"/>
    </source>
</evidence>
<gene>
    <name evidence="7" type="ORF">GB881_16355</name>
</gene>
<evidence type="ECO:0000256" key="5">
    <source>
        <dbReference type="SAM" id="MobiDB-lite"/>
    </source>
</evidence>
<name>A0A6N7EMC8_9MICO</name>
<dbReference type="Proteomes" id="UP000437709">
    <property type="component" value="Unassembled WGS sequence"/>
</dbReference>
<dbReference type="OrthoDB" id="9808930at2"/>
<protein>
    <submittedName>
        <fullName evidence="7">DUF4870 domain-containing protein</fullName>
    </submittedName>
</protein>
<evidence type="ECO:0000256" key="6">
    <source>
        <dbReference type="SAM" id="Phobius"/>
    </source>
</evidence>
<dbReference type="AlphaFoldDB" id="A0A6N7EMC8"/>
<keyword evidence="2 6" id="KW-0812">Transmembrane</keyword>
<accession>A0A6N7EMC8</accession>
<evidence type="ECO:0000256" key="3">
    <source>
        <dbReference type="ARBA" id="ARBA00022989"/>
    </source>
</evidence>
<feature type="transmembrane region" description="Helical" evidence="6">
    <location>
        <begin position="228"/>
        <end position="245"/>
    </location>
</feature>
<feature type="transmembrane region" description="Helical" evidence="6">
    <location>
        <begin position="204"/>
        <end position="222"/>
    </location>
</feature>
<feature type="compositionally biased region" description="Low complexity" evidence="5">
    <location>
        <begin position="77"/>
        <end position="121"/>
    </location>
</feature>
<feature type="region of interest" description="Disordered" evidence="5">
    <location>
        <begin position="1"/>
        <end position="149"/>
    </location>
</feature>
<organism evidence="7 8">
    <name type="scientific">Georgenia subflava</name>
    <dbReference type="NCBI Taxonomy" id="1622177"/>
    <lineage>
        <taxon>Bacteria</taxon>
        <taxon>Bacillati</taxon>
        <taxon>Actinomycetota</taxon>
        <taxon>Actinomycetes</taxon>
        <taxon>Micrococcales</taxon>
        <taxon>Bogoriellaceae</taxon>
        <taxon>Georgenia</taxon>
    </lineage>
</organism>
<keyword evidence="3 6" id="KW-1133">Transmembrane helix</keyword>
<comment type="subcellular location">
    <subcellularLocation>
        <location evidence="1">Membrane</location>
        <topology evidence="1">Multi-pass membrane protein</topology>
    </subcellularLocation>
</comment>
<evidence type="ECO:0000256" key="4">
    <source>
        <dbReference type="ARBA" id="ARBA00023136"/>
    </source>
</evidence>
<keyword evidence="8" id="KW-1185">Reference proteome</keyword>
<dbReference type="Pfam" id="PF09685">
    <property type="entry name" value="MamF_MmsF"/>
    <property type="match status" value="1"/>
</dbReference>